<dbReference type="InParanoid" id="A0A6P6Y8M0"/>
<dbReference type="InterPro" id="IPR046341">
    <property type="entry name" value="SET_dom_sf"/>
</dbReference>
<name>A0A6P6Y8M0_DERPT</name>
<gene>
    <name evidence="7" type="primary">LOC113795639</name>
</gene>
<evidence type="ECO:0000256" key="1">
    <source>
        <dbReference type="ARBA" id="ARBA00022723"/>
    </source>
</evidence>
<evidence type="ECO:0000256" key="2">
    <source>
        <dbReference type="ARBA" id="ARBA00022771"/>
    </source>
</evidence>
<dbReference type="Proteomes" id="UP000515146">
    <property type="component" value="Unplaced"/>
</dbReference>
<feature type="domain" description="SET" evidence="4">
    <location>
        <begin position="128"/>
        <end position="178"/>
    </location>
</feature>
<dbReference type="Gene3D" id="1.10.220.160">
    <property type="match status" value="1"/>
</dbReference>
<dbReference type="InterPro" id="IPR050869">
    <property type="entry name" value="H3K4_H4K5_MeTrfase"/>
</dbReference>
<dbReference type="OrthoDB" id="6514545at2759"/>
<evidence type="ECO:0000259" key="5">
    <source>
        <dbReference type="Pfam" id="PF01753"/>
    </source>
</evidence>
<evidence type="ECO:0000259" key="4">
    <source>
        <dbReference type="Pfam" id="PF00856"/>
    </source>
</evidence>
<protein>
    <submittedName>
        <fullName evidence="7">Histone-lysine N-methyltransferase SMYD3-like</fullName>
    </submittedName>
</protein>
<dbReference type="RefSeq" id="XP_027201645.1">
    <property type="nucleotide sequence ID" value="XM_027345844.1"/>
</dbReference>
<keyword evidence="1" id="KW-0479">Metal-binding</keyword>
<dbReference type="Pfam" id="PF00856">
    <property type="entry name" value="SET"/>
    <property type="match status" value="1"/>
</dbReference>
<keyword evidence="3" id="KW-0862">Zinc</keyword>
<keyword evidence="6" id="KW-1185">Reference proteome</keyword>
<dbReference type="InterPro" id="IPR002893">
    <property type="entry name" value="Znf_MYND"/>
</dbReference>
<dbReference type="SUPFAM" id="SSF144232">
    <property type="entry name" value="HIT/MYND zinc finger-like"/>
    <property type="match status" value="1"/>
</dbReference>
<feature type="domain" description="MYND-type" evidence="5">
    <location>
        <begin position="2"/>
        <end position="20"/>
    </location>
</feature>
<dbReference type="GO" id="GO:0008757">
    <property type="term" value="F:S-adenosylmethionine-dependent methyltransferase activity"/>
    <property type="evidence" value="ECO:0007669"/>
    <property type="project" value="UniProtKB-ARBA"/>
</dbReference>
<accession>A0A6P6Y8M0</accession>
<dbReference type="InterPro" id="IPR001214">
    <property type="entry name" value="SET_dom"/>
</dbReference>
<dbReference type="Gene3D" id="2.170.270.10">
    <property type="entry name" value="SET domain"/>
    <property type="match status" value="1"/>
</dbReference>
<dbReference type="SUPFAM" id="SSF82199">
    <property type="entry name" value="SET domain"/>
    <property type="match status" value="1"/>
</dbReference>
<dbReference type="PANTHER" id="PTHR12197:SF251">
    <property type="entry name" value="EG:BACR7C10.4 PROTEIN"/>
    <property type="match status" value="1"/>
</dbReference>
<dbReference type="GO" id="GO:0008276">
    <property type="term" value="F:protein methyltransferase activity"/>
    <property type="evidence" value="ECO:0007669"/>
    <property type="project" value="UniProtKB-ARBA"/>
</dbReference>
<reference evidence="7" key="1">
    <citation type="submission" date="2025-08" db="UniProtKB">
        <authorList>
            <consortium name="RefSeq"/>
        </authorList>
    </citation>
    <scope>IDENTIFICATION</scope>
    <source>
        <strain evidence="7">Airmid</strain>
    </source>
</reference>
<dbReference type="Gene3D" id="6.10.140.2220">
    <property type="match status" value="1"/>
</dbReference>
<sequence>MYYCGIDCQKKDWIQHKLECKIYKENFDQLNLTGLQEDLLFRLMLRLNMFLKDKPFRLWEHRKFLNDENSFVCLIDIKNQKPPTFHRKKFFHFLSMGQQSNSRNIDWTIKMLCRDICYDYGLNIFNYELQPLGLGLYLAESQLKHSCSPDVSILFNGTQLVMRTTRPIKSGEQITVNFFKFINETIPFKSGPVSMILPTLPHPCDECVSKTSMIKKELNEMYEKAMSSYLNKIFEFPIFKKYLSFISQYCNECDFGLLLLKIIILENYALDNDVEELSVVELAKNLEITLPSVYNEIFKNIYFDREEVAHVSLMKALANVEFNVEN</sequence>
<evidence type="ECO:0000256" key="3">
    <source>
        <dbReference type="ARBA" id="ARBA00022833"/>
    </source>
</evidence>
<dbReference type="GO" id="GO:0008170">
    <property type="term" value="F:N-methyltransferase activity"/>
    <property type="evidence" value="ECO:0007669"/>
    <property type="project" value="UniProtKB-ARBA"/>
</dbReference>
<dbReference type="GO" id="GO:0005634">
    <property type="term" value="C:nucleus"/>
    <property type="evidence" value="ECO:0007669"/>
    <property type="project" value="TreeGrafter"/>
</dbReference>
<evidence type="ECO:0000313" key="7">
    <source>
        <dbReference type="RefSeq" id="XP_027201645.1"/>
    </source>
</evidence>
<organism evidence="6 7">
    <name type="scientific">Dermatophagoides pteronyssinus</name>
    <name type="common">European house dust mite</name>
    <dbReference type="NCBI Taxonomy" id="6956"/>
    <lineage>
        <taxon>Eukaryota</taxon>
        <taxon>Metazoa</taxon>
        <taxon>Ecdysozoa</taxon>
        <taxon>Arthropoda</taxon>
        <taxon>Chelicerata</taxon>
        <taxon>Arachnida</taxon>
        <taxon>Acari</taxon>
        <taxon>Acariformes</taxon>
        <taxon>Sarcoptiformes</taxon>
        <taxon>Astigmata</taxon>
        <taxon>Psoroptidia</taxon>
        <taxon>Analgoidea</taxon>
        <taxon>Pyroglyphidae</taxon>
        <taxon>Dermatophagoidinae</taxon>
        <taxon>Dermatophagoides</taxon>
    </lineage>
</organism>
<proteinExistence type="predicted"/>
<dbReference type="PANTHER" id="PTHR12197">
    <property type="entry name" value="HISTONE-LYSINE N-METHYLTRANSFERASE SMYD"/>
    <property type="match status" value="1"/>
</dbReference>
<dbReference type="KEGG" id="dpte:113795639"/>
<dbReference type="Pfam" id="PF01753">
    <property type="entry name" value="zf-MYND"/>
    <property type="match status" value="1"/>
</dbReference>
<keyword evidence="2" id="KW-0863">Zinc-finger</keyword>
<evidence type="ECO:0000313" key="6">
    <source>
        <dbReference type="Proteomes" id="UP000515146"/>
    </source>
</evidence>
<dbReference type="GO" id="GO:0008270">
    <property type="term" value="F:zinc ion binding"/>
    <property type="evidence" value="ECO:0007669"/>
    <property type="project" value="UniProtKB-KW"/>
</dbReference>
<dbReference type="AlphaFoldDB" id="A0A6P6Y8M0"/>